<dbReference type="Proteomes" id="UP000005092">
    <property type="component" value="Unassembled WGS sequence"/>
</dbReference>
<sequence length="98" mass="10846">MTLHEEIPAPRKEIPVSMRFRDDDLAIIDRGAALTGLSRTDFMRRAAVHEAQTAILNESVIRLSPDAFDAFVAAIEAAPSAPPPKVAERLQRKAPWEN</sequence>
<dbReference type="GO" id="GO:0003677">
    <property type="term" value="F:DNA binding"/>
    <property type="evidence" value="ECO:0007669"/>
    <property type="project" value="UniProtKB-KW"/>
</dbReference>
<keyword evidence="4" id="KW-0238">DNA-binding</keyword>
<dbReference type="InterPro" id="IPR014795">
    <property type="entry name" value="TacA_1-like"/>
</dbReference>
<organism evidence="7 8">
    <name type="scientific">Rhizobium leguminosarum bv. trifolii WSM597</name>
    <dbReference type="NCBI Taxonomy" id="754764"/>
    <lineage>
        <taxon>Bacteria</taxon>
        <taxon>Pseudomonadati</taxon>
        <taxon>Pseudomonadota</taxon>
        <taxon>Alphaproteobacteria</taxon>
        <taxon>Hyphomicrobiales</taxon>
        <taxon>Rhizobiaceae</taxon>
        <taxon>Rhizobium/Agrobacterium group</taxon>
        <taxon>Rhizobium</taxon>
    </lineage>
</organism>
<dbReference type="Gene3D" id="1.20.5.780">
    <property type="entry name" value="Single helix bin"/>
    <property type="match status" value="1"/>
</dbReference>
<dbReference type="PANTHER" id="PTHR35401">
    <property type="entry name" value="COPG FAMILY HELIX-TURN-HELIX PROTEIN-RELATED-RELATED"/>
    <property type="match status" value="1"/>
</dbReference>
<dbReference type="PANTHER" id="PTHR35401:SF1">
    <property type="entry name" value="CYTOPLASMIC PROTEIN"/>
    <property type="match status" value="1"/>
</dbReference>
<evidence type="ECO:0000313" key="7">
    <source>
        <dbReference type="EMBL" id="EJB06222.1"/>
    </source>
</evidence>
<name>I9NHL4_RHILT</name>
<dbReference type="Pfam" id="PF08681">
    <property type="entry name" value="TacA1"/>
    <property type="match status" value="1"/>
</dbReference>
<keyword evidence="5" id="KW-0804">Transcription</keyword>
<keyword evidence="3" id="KW-0805">Transcription regulation</keyword>
<dbReference type="EMBL" id="JH719381">
    <property type="protein sequence ID" value="EJB06222.1"/>
    <property type="molecule type" value="Genomic_DNA"/>
</dbReference>
<dbReference type="GO" id="GO:0006355">
    <property type="term" value="P:regulation of DNA-templated transcription"/>
    <property type="evidence" value="ECO:0007669"/>
    <property type="project" value="InterPro"/>
</dbReference>
<keyword evidence="2" id="KW-1277">Toxin-antitoxin system</keyword>
<gene>
    <name evidence="7" type="ORF">Rleg9DRAFT_5150</name>
</gene>
<keyword evidence="1" id="KW-0678">Repressor</keyword>
<comment type="similarity">
    <text evidence="6">Belongs to the TacA antitoxin family.</text>
</comment>
<accession>I9NHL4</accession>
<dbReference type="HOGENOM" id="CLU_152494_1_1_5"/>
<evidence type="ECO:0000256" key="2">
    <source>
        <dbReference type="ARBA" id="ARBA00022649"/>
    </source>
</evidence>
<evidence type="ECO:0000256" key="4">
    <source>
        <dbReference type="ARBA" id="ARBA00023125"/>
    </source>
</evidence>
<evidence type="ECO:0000256" key="5">
    <source>
        <dbReference type="ARBA" id="ARBA00023163"/>
    </source>
</evidence>
<evidence type="ECO:0000256" key="3">
    <source>
        <dbReference type="ARBA" id="ARBA00023015"/>
    </source>
</evidence>
<dbReference type="AlphaFoldDB" id="I9NHL4"/>
<evidence type="ECO:0008006" key="9">
    <source>
        <dbReference type="Google" id="ProtNLM"/>
    </source>
</evidence>
<proteinExistence type="inferred from homology"/>
<evidence type="ECO:0000256" key="6">
    <source>
        <dbReference type="ARBA" id="ARBA00049988"/>
    </source>
</evidence>
<dbReference type="InterPro" id="IPR010985">
    <property type="entry name" value="Ribbon_hlx_hlx"/>
</dbReference>
<protein>
    <recommendedName>
        <fullName evidence="9">DUF1778 domain-containing protein</fullName>
    </recommendedName>
</protein>
<dbReference type="SUPFAM" id="SSF47598">
    <property type="entry name" value="Ribbon-helix-helix"/>
    <property type="match status" value="1"/>
</dbReference>
<evidence type="ECO:0000256" key="1">
    <source>
        <dbReference type="ARBA" id="ARBA00022491"/>
    </source>
</evidence>
<evidence type="ECO:0000313" key="8">
    <source>
        <dbReference type="Proteomes" id="UP000005092"/>
    </source>
</evidence>
<reference evidence="7 8" key="1">
    <citation type="submission" date="2012-02" db="EMBL/GenBank/DDBJ databases">
        <title>Improved High-Quality Draft Sequence of Rhizobium leguminosarum bv. trifolii WSM597.</title>
        <authorList>
            <consortium name="US DOE Joint Genome Institute"/>
            <person name="Lucas S."/>
            <person name="Han J."/>
            <person name="Lapidus A."/>
            <person name="Cheng J.-F."/>
            <person name="Goodwin L."/>
            <person name="Pitluck S."/>
            <person name="Peters L."/>
            <person name="Ovchinnikova G."/>
            <person name="Held B."/>
            <person name="Detter J.C."/>
            <person name="Han C."/>
            <person name="Tapia R."/>
            <person name="Land M."/>
            <person name="Hauser L."/>
            <person name="Kyrpides N."/>
            <person name="Ivanova N."/>
            <person name="Pagani I."/>
            <person name="Brau L."/>
            <person name="Yates R."/>
            <person name="O'Hara G."/>
            <person name="Rui T."/>
            <person name="Howieson J."/>
            <person name="Reeve W."/>
            <person name="Woyke T."/>
        </authorList>
    </citation>
    <scope>NUCLEOTIDE SEQUENCE [LARGE SCALE GENOMIC DNA]</scope>
    <source>
        <strain evidence="7 8">WSM597</strain>
    </source>
</reference>